<dbReference type="EMBL" id="LAHD01000238">
    <property type="protein sequence ID" value="PHJ90876.1"/>
    <property type="molecule type" value="Genomic_DNA"/>
</dbReference>
<proteinExistence type="predicted"/>
<feature type="region of interest" description="Disordered" evidence="1">
    <location>
        <begin position="52"/>
        <end position="100"/>
    </location>
</feature>
<gene>
    <name evidence="2" type="ORF">VF08_37225</name>
</gene>
<protein>
    <submittedName>
        <fullName evidence="2">Uncharacterized protein</fullName>
    </submittedName>
</protein>
<feature type="compositionally biased region" description="Polar residues" evidence="1">
    <location>
        <begin position="26"/>
        <end position="37"/>
    </location>
</feature>
<dbReference type="AlphaFoldDB" id="A0A9Q6EHE9"/>
<evidence type="ECO:0000313" key="2">
    <source>
        <dbReference type="EMBL" id="PHJ90876.1"/>
    </source>
</evidence>
<feature type="compositionally biased region" description="Polar residues" evidence="1">
    <location>
        <begin position="52"/>
        <end position="79"/>
    </location>
</feature>
<evidence type="ECO:0000256" key="1">
    <source>
        <dbReference type="SAM" id="MobiDB-lite"/>
    </source>
</evidence>
<feature type="compositionally biased region" description="Polar residues" evidence="1">
    <location>
        <begin position="1"/>
        <end position="15"/>
    </location>
</feature>
<accession>A0A9Q6EHE9</accession>
<name>A0A9Q6EHE9_NOSLI</name>
<organism evidence="2 3">
    <name type="scientific">Nostoc linckia z8</name>
    <dbReference type="NCBI Taxonomy" id="1628746"/>
    <lineage>
        <taxon>Bacteria</taxon>
        <taxon>Bacillati</taxon>
        <taxon>Cyanobacteriota</taxon>
        <taxon>Cyanophyceae</taxon>
        <taxon>Nostocales</taxon>
        <taxon>Nostocaceae</taxon>
        <taxon>Nostoc</taxon>
    </lineage>
</organism>
<evidence type="ECO:0000313" key="3">
    <source>
        <dbReference type="Proteomes" id="UP000222310"/>
    </source>
</evidence>
<reference evidence="2 3" key="1">
    <citation type="submission" date="2015-02" db="EMBL/GenBank/DDBJ databases">
        <title>Nostoc linckia genome annotation.</title>
        <authorList>
            <person name="Zhou Z."/>
        </authorList>
    </citation>
    <scope>NUCLEOTIDE SEQUENCE [LARGE SCALE GENOMIC DNA]</scope>
    <source>
        <strain evidence="3">z8</strain>
    </source>
</reference>
<dbReference type="Proteomes" id="UP000222310">
    <property type="component" value="Unassembled WGS sequence"/>
</dbReference>
<feature type="region of interest" description="Disordered" evidence="1">
    <location>
        <begin position="1"/>
        <end position="39"/>
    </location>
</feature>
<sequence length="100" mass="11405">MTDNRQPTNINTQLKHVQEKQHHSAKQTPQETRTQATPLWLVPVRDARTFASTKSTISASSDGNINTPGVNNGQQTLSSPHRRQHDSQPRKRFRYHTHGE</sequence>
<feature type="compositionally biased region" description="Basic residues" evidence="1">
    <location>
        <begin position="80"/>
        <end position="100"/>
    </location>
</feature>
<comment type="caution">
    <text evidence="2">The sequence shown here is derived from an EMBL/GenBank/DDBJ whole genome shotgun (WGS) entry which is preliminary data.</text>
</comment>